<gene>
    <name evidence="2" type="ORF">PHISCL_05444</name>
</gene>
<dbReference type="EMBL" id="MVGC01000179">
    <property type="protein sequence ID" value="RJE22230.1"/>
    <property type="molecule type" value="Genomic_DNA"/>
</dbReference>
<evidence type="ECO:0000313" key="2">
    <source>
        <dbReference type="EMBL" id="RJE22230.1"/>
    </source>
</evidence>
<dbReference type="OrthoDB" id="5323870at2759"/>
<evidence type="ECO:0000256" key="1">
    <source>
        <dbReference type="SAM" id="MobiDB-lite"/>
    </source>
</evidence>
<reference evidence="3" key="1">
    <citation type="submission" date="2017-02" db="EMBL/GenBank/DDBJ databases">
        <authorList>
            <person name="Tafer H."/>
            <person name="Lopandic K."/>
        </authorList>
    </citation>
    <scope>NUCLEOTIDE SEQUENCE [LARGE SCALE GENOMIC DNA]</scope>
    <source>
        <strain evidence="3">CBS 366.77</strain>
    </source>
</reference>
<keyword evidence="3" id="KW-1185">Reference proteome</keyword>
<feature type="region of interest" description="Disordered" evidence="1">
    <location>
        <begin position="65"/>
        <end position="85"/>
    </location>
</feature>
<feature type="compositionally biased region" description="Polar residues" evidence="1">
    <location>
        <begin position="647"/>
        <end position="656"/>
    </location>
</feature>
<feature type="region of interest" description="Disordered" evidence="1">
    <location>
        <begin position="647"/>
        <end position="668"/>
    </location>
</feature>
<comment type="caution">
    <text evidence="2">The sequence shown here is derived from an EMBL/GenBank/DDBJ whole genome shotgun (WGS) entry which is preliminary data.</text>
</comment>
<evidence type="ECO:0008006" key="4">
    <source>
        <dbReference type="Google" id="ProtNLM"/>
    </source>
</evidence>
<dbReference type="Gene3D" id="2.130.10.10">
    <property type="entry name" value="YVTN repeat-like/Quinoprotein amine dehydrogenase"/>
    <property type="match status" value="1"/>
</dbReference>
<proteinExistence type="predicted"/>
<dbReference type="AlphaFoldDB" id="A0A3A2ZI69"/>
<evidence type="ECO:0000313" key="3">
    <source>
        <dbReference type="Proteomes" id="UP000266188"/>
    </source>
</evidence>
<protein>
    <recommendedName>
        <fullName evidence="4">Nucleoporin NUP37</fullName>
    </recommendedName>
</protein>
<dbReference type="Proteomes" id="UP000266188">
    <property type="component" value="Unassembled WGS sequence"/>
</dbReference>
<feature type="region of interest" description="Disordered" evidence="1">
    <location>
        <begin position="454"/>
        <end position="476"/>
    </location>
</feature>
<dbReference type="STRING" id="2070753.A0A3A2ZI69"/>
<sequence length="668" mass="73280">MPSFPIQPLVRPRDDGLQLSYHLPHRVYAAKGYPVLAPNGSSIIVYGYENGLKVVWRGGRQFSSQENSAQKVDSSKPKTNETNGVDDAVMIIDSDEESAPEPPKEETPSYHFELEETEVDPAYPFEDVLREIDIPFGSRVLELAVPHVLPETARSALESFPPVLTRMIVVSAVCADYSTRVVSLPLIPPHPSQTDPSTWKVQTVVIPSGTSHQEIPRGVSLTFTCQEGDLKQESDRSRRRSTSKRPGTDDEENWDLLLATHSAEGSGLLLLHHIPILKESKGVETFYHLSEGGDIETKRRHLPMPAQSIAFNPSPYPSARHSTLLVAFHSGCVKIYSCFSSNQHRTQRRSSSGQSDFETAETDGKWLITLYPGFEQCPSGLGRRKTVIDAKWVLGGRAVMVLLADGEWGVWDIEGAGPGSTKGPLERQSSIQGVSGGSLTTYSVSGRILSPFPGKGPDTDGVGIEQRPKIAPTTPSTKRIREDTLLKGSFGSSSASLNGQISVFQINSSRDALPDESILVRHGNQSAIIPSLLSLWRNAVKATGTFDSSNRCRASPIQDINFMGEAFKGIGHLPAASRRSRETGRTEFDIFITTEHRIIILAPKLTERVEKFDTQGPVSGKSAAEKDQQMLRRGELDVEGMDRVLSGMTSKNQSLRMGSPVKRTRIFS</sequence>
<accession>A0A3A2ZI69</accession>
<dbReference type="InterPro" id="IPR015943">
    <property type="entry name" value="WD40/YVTN_repeat-like_dom_sf"/>
</dbReference>
<feature type="region of interest" description="Disordered" evidence="1">
    <location>
        <begin position="226"/>
        <end position="251"/>
    </location>
</feature>
<name>A0A3A2ZI69_9EURO</name>
<organism evidence="2 3">
    <name type="scientific">Aspergillus sclerotialis</name>
    <dbReference type="NCBI Taxonomy" id="2070753"/>
    <lineage>
        <taxon>Eukaryota</taxon>
        <taxon>Fungi</taxon>
        <taxon>Dikarya</taxon>
        <taxon>Ascomycota</taxon>
        <taxon>Pezizomycotina</taxon>
        <taxon>Eurotiomycetes</taxon>
        <taxon>Eurotiomycetidae</taxon>
        <taxon>Eurotiales</taxon>
        <taxon>Aspergillaceae</taxon>
        <taxon>Aspergillus</taxon>
        <taxon>Aspergillus subgen. Polypaecilum</taxon>
    </lineage>
</organism>